<accession>A0ABV1JJ06</accession>
<evidence type="ECO:0000313" key="1">
    <source>
        <dbReference type="EMBL" id="MEQ3510201.1"/>
    </source>
</evidence>
<comment type="caution">
    <text evidence="1">The sequence shown here is derived from an EMBL/GenBank/DDBJ whole genome shotgun (WGS) entry which is preliminary data.</text>
</comment>
<dbReference type="EMBL" id="JBECZB010000002">
    <property type="protein sequence ID" value="MEQ3510201.1"/>
    <property type="molecule type" value="Genomic_DNA"/>
</dbReference>
<sequence length="89" mass="10021">MLDIIFFDLMARSEYFLFHCATTPRNARKAAACRTAQSALDGLLSRQSRKFRRSLSRRNAHFLQYSLLGGFPAHIQNTAAKPVFGSVIS</sequence>
<name>A0ABV1JJ06_NEIPO</name>
<protein>
    <submittedName>
        <fullName evidence="1">Uncharacterized protein</fullName>
    </submittedName>
</protein>
<dbReference type="Proteomes" id="UP001447151">
    <property type="component" value="Unassembled WGS sequence"/>
</dbReference>
<reference evidence="1 2" key="1">
    <citation type="submission" date="2024-05" db="EMBL/GenBank/DDBJ databases">
        <authorList>
            <person name="Matzinger S.R."/>
            <person name="Bankers L."/>
            <person name="Rossheim A."/>
            <person name="Hetherington-Rauth M.C."/>
            <person name="Smith A."/>
            <person name="Baird S."/>
            <person name="Polanco D."/>
        </authorList>
    </citation>
    <scope>NUCLEOTIDE SEQUENCE [LARGE SCALE GENOMIC DNA]</scope>
    <source>
        <strain evidence="1 2">2024CJ-00066</strain>
    </source>
</reference>
<dbReference type="RefSeq" id="WP_349272449.1">
    <property type="nucleotide sequence ID" value="NZ_JBECZB010000002.1"/>
</dbReference>
<proteinExistence type="predicted"/>
<organism evidence="1 2">
    <name type="scientific">Neisseria polysaccharea</name>
    <dbReference type="NCBI Taxonomy" id="489"/>
    <lineage>
        <taxon>Bacteria</taxon>
        <taxon>Pseudomonadati</taxon>
        <taxon>Pseudomonadota</taxon>
        <taxon>Betaproteobacteria</taxon>
        <taxon>Neisseriales</taxon>
        <taxon>Neisseriaceae</taxon>
        <taxon>Neisseria</taxon>
    </lineage>
</organism>
<keyword evidence="2" id="KW-1185">Reference proteome</keyword>
<evidence type="ECO:0000313" key="2">
    <source>
        <dbReference type="Proteomes" id="UP001447151"/>
    </source>
</evidence>
<gene>
    <name evidence="1" type="ORF">ABM124_02480</name>
</gene>